<organism evidence="1 2">
    <name type="scientific">Shewanella violacea (strain JCM 10179 / CIP 106290 / LMG 19151 / DSS12)</name>
    <dbReference type="NCBI Taxonomy" id="637905"/>
    <lineage>
        <taxon>Bacteria</taxon>
        <taxon>Pseudomonadati</taxon>
        <taxon>Pseudomonadota</taxon>
        <taxon>Gammaproteobacteria</taxon>
        <taxon>Alteromonadales</taxon>
        <taxon>Shewanellaceae</taxon>
        <taxon>Shewanella</taxon>
    </lineage>
</organism>
<dbReference type="AlphaFoldDB" id="D4ZDN5"/>
<dbReference type="Proteomes" id="UP000002350">
    <property type="component" value="Chromosome"/>
</dbReference>
<dbReference type="HOGENOM" id="CLU_3296452_0_0_6"/>
<evidence type="ECO:0000313" key="1">
    <source>
        <dbReference type="EMBL" id="BAJ03946.1"/>
    </source>
</evidence>
<reference evidence="2" key="1">
    <citation type="journal article" date="2010" name="Mol. Biosyst.">
        <title>Complete genome sequence and comparative analysis of Shewanella violacea, a psychrophilic and piezophilic bacterium from deep sea floor sediments.</title>
        <authorList>
            <person name="Aono E."/>
            <person name="Baba T."/>
            <person name="Ara T."/>
            <person name="Nishi T."/>
            <person name="Nakamichi T."/>
            <person name="Inamoto E."/>
            <person name="Toyonaga H."/>
            <person name="Hasegawa M."/>
            <person name="Takai Y."/>
            <person name="Okumura Y."/>
            <person name="Baba M."/>
            <person name="Tomita M."/>
            <person name="Kato C."/>
            <person name="Oshima T."/>
            <person name="Nakasone K."/>
            <person name="Mori H."/>
        </authorList>
    </citation>
    <scope>NUCLEOTIDE SEQUENCE [LARGE SCALE GENOMIC DNA]</scope>
    <source>
        <strain evidence="2">JCM 10179 / CIP 106290 / LMG 19151 / DSS12</strain>
    </source>
</reference>
<sequence>MLILSSKISCLAEALTLDQAAEYQIMLAIMNTDLRLQALS</sequence>
<accession>D4ZDN5</accession>
<dbReference type="EMBL" id="AP011177">
    <property type="protein sequence ID" value="BAJ03946.1"/>
    <property type="molecule type" value="Genomic_DNA"/>
</dbReference>
<dbReference type="STRING" id="637905.SVI_3975"/>
<name>D4ZDN5_SHEVD</name>
<protein>
    <submittedName>
        <fullName evidence="1">Uncharacterized protein</fullName>
    </submittedName>
</protein>
<keyword evidence="2" id="KW-1185">Reference proteome</keyword>
<evidence type="ECO:0000313" key="2">
    <source>
        <dbReference type="Proteomes" id="UP000002350"/>
    </source>
</evidence>
<dbReference type="KEGG" id="svo:SVI_3975"/>
<proteinExistence type="predicted"/>
<gene>
    <name evidence="1" type="ordered locus">SVI_3975</name>
</gene>